<proteinExistence type="predicted"/>
<feature type="region of interest" description="Disordered" evidence="1">
    <location>
        <begin position="73"/>
        <end position="97"/>
    </location>
</feature>
<gene>
    <name evidence="2" type="ORF">N0V84_001491</name>
</gene>
<dbReference type="AlphaFoldDB" id="A0A9W8WLH6"/>
<dbReference type="OrthoDB" id="5104156at2759"/>
<protein>
    <submittedName>
        <fullName evidence="2">Uncharacterized protein</fullName>
    </submittedName>
</protein>
<feature type="compositionally biased region" description="Basic and acidic residues" evidence="1">
    <location>
        <begin position="78"/>
        <end position="97"/>
    </location>
</feature>
<keyword evidence="3" id="KW-1185">Reference proteome</keyword>
<organism evidence="2 3">
    <name type="scientific">Fusarium piperis</name>
    <dbReference type="NCBI Taxonomy" id="1435070"/>
    <lineage>
        <taxon>Eukaryota</taxon>
        <taxon>Fungi</taxon>
        <taxon>Dikarya</taxon>
        <taxon>Ascomycota</taxon>
        <taxon>Pezizomycotina</taxon>
        <taxon>Sordariomycetes</taxon>
        <taxon>Hypocreomycetidae</taxon>
        <taxon>Hypocreales</taxon>
        <taxon>Nectriaceae</taxon>
        <taxon>Fusarium</taxon>
        <taxon>Fusarium solani species complex</taxon>
    </lineage>
</organism>
<evidence type="ECO:0000313" key="3">
    <source>
        <dbReference type="Proteomes" id="UP001140502"/>
    </source>
</evidence>
<comment type="caution">
    <text evidence="2">The sequence shown here is derived from an EMBL/GenBank/DDBJ whole genome shotgun (WGS) entry which is preliminary data.</text>
</comment>
<evidence type="ECO:0000256" key="1">
    <source>
        <dbReference type="SAM" id="MobiDB-lite"/>
    </source>
</evidence>
<name>A0A9W8WLH6_9HYPO</name>
<reference evidence="2" key="1">
    <citation type="submission" date="2022-10" db="EMBL/GenBank/DDBJ databases">
        <title>Tapping the CABI collections for fungal endophytes: first genome assemblies for Collariella, Neodidymelliopsis, Ascochyta clinopodiicola, Didymella pomorum, Didymosphaeria variabile, Neocosmospora piperis and Neocucurbitaria cava.</title>
        <authorList>
            <person name="Hill R."/>
        </authorList>
    </citation>
    <scope>NUCLEOTIDE SEQUENCE</scope>
    <source>
        <strain evidence="2">IMI 366586</strain>
    </source>
</reference>
<accession>A0A9W8WLH6</accession>
<dbReference type="EMBL" id="JAPEUR010000015">
    <property type="protein sequence ID" value="KAJ4328122.1"/>
    <property type="molecule type" value="Genomic_DNA"/>
</dbReference>
<evidence type="ECO:0000313" key="2">
    <source>
        <dbReference type="EMBL" id="KAJ4328122.1"/>
    </source>
</evidence>
<sequence>MEEKKKTREHILLPAETKVELKARWETHRQAFETVMEKLDDPENPDNLALTQEAQIHLSAMLKVQARIDGMCKGNRVKSREKGKGESVGKSEGDVLK</sequence>
<dbReference type="Proteomes" id="UP001140502">
    <property type="component" value="Unassembled WGS sequence"/>
</dbReference>